<comment type="caution">
    <text evidence="1">The sequence shown here is derived from an EMBL/GenBank/DDBJ whole genome shotgun (WGS) entry which is preliminary data.</text>
</comment>
<organism evidence="1 2">
    <name type="scientific">Acaulospora colombiana</name>
    <dbReference type="NCBI Taxonomy" id="27376"/>
    <lineage>
        <taxon>Eukaryota</taxon>
        <taxon>Fungi</taxon>
        <taxon>Fungi incertae sedis</taxon>
        <taxon>Mucoromycota</taxon>
        <taxon>Glomeromycotina</taxon>
        <taxon>Glomeromycetes</taxon>
        <taxon>Diversisporales</taxon>
        <taxon>Acaulosporaceae</taxon>
        <taxon>Acaulospora</taxon>
    </lineage>
</organism>
<keyword evidence="2" id="KW-1185">Reference proteome</keyword>
<dbReference type="Proteomes" id="UP000789525">
    <property type="component" value="Unassembled WGS sequence"/>
</dbReference>
<feature type="non-terminal residue" evidence="1">
    <location>
        <position position="1"/>
    </location>
</feature>
<evidence type="ECO:0000313" key="2">
    <source>
        <dbReference type="Proteomes" id="UP000789525"/>
    </source>
</evidence>
<name>A0ACA9R8N0_9GLOM</name>
<evidence type="ECO:0000313" key="1">
    <source>
        <dbReference type="EMBL" id="CAG8782518.1"/>
    </source>
</evidence>
<protein>
    <submittedName>
        <fullName evidence="1">5102_t:CDS:1</fullName>
    </submittedName>
</protein>
<reference evidence="1" key="1">
    <citation type="submission" date="2021-06" db="EMBL/GenBank/DDBJ databases">
        <authorList>
            <person name="Kallberg Y."/>
            <person name="Tangrot J."/>
            <person name="Rosling A."/>
        </authorList>
    </citation>
    <scope>NUCLEOTIDE SEQUENCE</scope>
    <source>
        <strain evidence="1">CL356</strain>
    </source>
</reference>
<dbReference type="EMBL" id="CAJVPT010073038">
    <property type="protein sequence ID" value="CAG8782518.1"/>
    <property type="molecule type" value="Genomic_DNA"/>
</dbReference>
<accession>A0ACA9R8N0</accession>
<feature type="non-terminal residue" evidence="1">
    <location>
        <position position="49"/>
    </location>
</feature>
<sequence length="49" mass="5540">GNTLWLFSKTHCCRHTRLSTESYGNAYFIMSAASQAWSMLAFSFCNSVL</sequence>
<gene>
    <name evidence="1" type="ORF">ACOLOM_LOCUS14388</name>
</gene>
<proteinExistence type="predicted"/>